<keyword evidence="3" id="KW-0238">DNA-binding</keyword>
<dbReference type="Proteomes" id="UP001323798">
    <property type="component" value="Chromosome"/>
</dbReference>
<keyword evidence="4" id="KW-0233">DNA recombination</keyword>
<dbReference type="RefSeq" id="WP_320943993.1">
    <property type="nucleotide sequence ID" value="NZ_BAABEU010000007.1"/>
</dbReference>
<evidence type="ECO:0000313" key="6">
    <source>
        <dbReference type="EMBL" id="WPR91292.1"/>
    </source>
</evidence>
<dbReference type="PANTHER" id="PTHR30629:SF2">
    <property type="entry name" value="PROPHAGE INTEGRASE INTS-RELATED"/>
    <property type="match status" value="1"/>
</dbReference>
<dbReference type="InterPro" id="IPR013762">
    <property type="entry name" value="Integrase-like_cat_sf"/>
</dbReference>
<reference evidence="6 7" key="1">
    <citation type="submission" date="2023-11" db="EMBL/GenBank/DDBJ databases">
        <title>Genome sequence of Microbacterium rhizosphaerae KACC 19337.</title>
        <authorList>
            <person name="Choi H."/>
            <person name="Kim S."/>
            <person name="Kim Y."/>
            <person name="Kwon S.-W."/>
            <person name="Heo J."/>
        </authorList>
    </citation>
    <scope>NUCLEOTIDE SEQUENCE [LARGE SCALE GENOMIC DNA]</scope>
    <source>
        <strain evidence="6 7">KACC 19337</strain>
    </source>
</reference>
<evidence type="ECO:0000256" key="3">
    <source>
        <dbReference type="ARBA" id="ARBA00023125"/>
    </source>
</evidence>
<dbReference type="PROSITE" id="PS51898">
    <property type="entry name" value="TYR_RECOMBINASE"/>
    <property type="match status" value="1"/>
</dbReference>
<accession>A0ABZ0SUG8</accession>
<dbReference type="InterPro" id="IPR011010">
    <property type="entry name" value="DNA_brk_join_enz"/>
</dbReference>
<feature type="domain" description="Tyr recombinase" evidence="5">
    <location>
        <begin position="159"/>
        <end position="365"/>
    </location>
</feature>
<evidence type="ECO:0000259" key="5">
    <source>
        <dbReference type="PROSITE" id="PS51898"/>
    </source>
</evidence>
<evidence type="ECO:0000256" key="2">
    <source>
        <dbReference type="ARBA" id="ARBA00022908"/>
    </source>
</evidence>
<dbReference type="Pfam" id="PF00589">
    <property type="entry name" value="Phage_integrase"/>
    <property type="match status" value="1"/>
</dbReference>
<evidence type="ECO:0000256" key="4">
    <source>
        <dbReference type="ARBA" id="ARBA00023172"/>
    </source>
</evidence>
<dbReference type="Gene3D" id="1.10.443.10">
    <property type="entry name" value="Intergrase catalytic core"/>
    <property type="match status" value="1"/>
</dbReference>
<dbReference type="SUPFAM" id="SSF56349">
    <property type="entry name" value="DNA breaking-rejoining enzymes"/>
    <property type="match status" value="1"/>
</dbReference>
<organism evidence="6 7">
    <name type="scientific">Microbacterium rhizosphaerae</name>
    <dbReference type="NCBI Taxonomy" id="1678237"/>
    <lineage>
        <taxon>Bacteria</taxon>
        <taxon>Bacillati</taxon>
        <taxon>Actinomycetota</taxon>
        <taxon>Actinomycetes</taxon>
        <taxon>Micrococcales</taxon>
        <taxon>Microbacteriaceae</taxon>
        <taxon>Microbacterium</taxon>
    </lineage>
</organism>
<gene>
    <name evidence="6" type="ORF">SM116_08435</name>
</gene>
<keyword evidence="2" id="KW-0229">DNA integration</keyword>
<dbReference type="Gene3D" id="1.10.150.130">
    <property type="match status" value="1"/>
</dbReference>
<dbReference type="EMBL" id="CP139368">
    <property type="protein sequence ID" value="WPR91292.1"/>
    <property type="molecule type" value="Genomic_DNA"/>
</dbReference>
<comment type="similarity">
    <text evidence="1">Belongs to the 'phage' integrase family.</text>
</comment>
<dbReference type="InterPro" id="IPR002104">
    <property type="entry name" value="Integrase_catalytic"/>
</dbReference>
<name>A0ABZ0SUG8_9MICO</name>
<dbReference type="InterPro" id="IPR010998">
    <property type="entry name" value="Integrase_recombinase_N"/>
</dbReference>
<sequence length="377" mass="42838">MVLTARYRRQDGIESKTTAQGLNAAEAKRKLMAKLPELVAQAEAGKSTRSRDNSLTFRDVALEWIRYDELRMEQLEIKRSTFNEHQRIARNILIPRLGDNTLDEFTTREIAVTYHQMVREWPAQARNAKGVLSLIMTFAAQMGLVDRNLVREVPAIRRKKKEIFAPGIDELRVFRDAVVAYNEDPNRPGPMPGPLLLDSIDMILATGMRIGEVLGLRWEKDVFLDDRSPYVVVNGAIKEKGGAKRWEPFPKTEAGRRAIAIPDYASAILLRRMVENVGGSEFVFHTRTRRPNGPQDVHRSLRNVRRHANLADDYVPHALRKSVGTTVADTIGLEQTALLLGHERSRVTEQFYAKRTHETPDVRHILQAVHESILASE</sequence>
<evidence type="ECO:0000313" key="7">
    <source>
        <dbReference type="Proteomes" id="UP001323798"/>
    </source>
</evidence>
<keyword evidence="7" id="KW-1185">Reference proteome</keyword>
<proteinExistence type="inferred from homology"/>
<dbReference type="PANTHER" id="PTHR30629">
    <property type="entry name" value="PROPHAGE INTEGRASE"/>
    <property type="match status" value="1"/>
</dbReference>
<protein>
    <submittedName>
        <fullName evidence="6">Site-specific integrase</fullName>
    </submittedName>
</protein>
<evidence type="ECO:0000256" key="1">
    <source>
        <dbReference type="ARBA" id="ARBA00008857"/>
    </source>
</evidence>
<dbReference type="InterPro" id="IPR050808">
    <property type="entry name" value="Phage_Integrase"/>
</dbReference>